<dbReference type="EMBL" id="GBRH01221599">
    <property type="protein sequence ID" value="JAD76296.1"/>
    <property type="molecule type" value="Transcribed_RNA"/>
</dbReference>
<sequence>MASSTAPSARCTPRLTPAPRAISGSLPRLTPALTTLPGTSLSATG</sequence>
<name>A0A0A9CL23_ARUDO</name>
<organism evidence="2">
    <name type="scientific">Arundo donax</name>
    <name type="common">Giant reed</name>
    <name type="synonym">Donax arundinaceus</name>
    <dbReference type="NCBI Taxonomy" id="35708"/>
    <lineage>
        <taxon>Eukaryota</taxon>
        <taxon>Viridiplantae</taxon>
        <taxon>Streptophyta</taxon>
        <taxon>Embryophyta</taxon>
        <taxon>Tracheophyta</taxon>
        <taxon>Spermatophyta</taxon>
        <taxon>Magnoliopsida</taxon>
        <taxon>Liliopsida</taxon>
        <taxon>Poales</taxon>
        <taxon>Poaceae</taxon>
        <taxon>PACMAD clade</taxon>
        <taxon>Arundinoideae</taxon>
        <taxon>Arundineae</taxon>
        <taxon>Arundo</taxon>
    </lineage>
</organism>
<accession>A0A0A9CL23</accession>
<dbReference type="AlphaFoldDB" id="A0A0A9CL23"/>
<evidence type="ECO:0000313" key="2">
    <source>
        <dbReference type="EMBL" id="JAD76296.1"/>
    </source>
</evidence>
<reference evidence="2" key="1">
    <citation type="submission" date="2014-09" db="EMBL/GenBank/DDBJ databases">
        <authorList>
            <person name="Magalhaes I.L.F."/>
            <person name="Oliveira U."/>
            <person name="Santos F.R."/>
            <person name="Vidigal T.H.D.A."/>
            <person name="Brescovit A.D."/>
            <person name="Santos A.J."/>
        </authorList>
    </citation>
    <scope>NUCLEOTIDE SEQUENCE</scope>
    <source>
        <tissue evidence="2">Shoot tissue taken approximately 20 cm above the soil surface</tissue>
    </source>
</reference>
<feature type="compositionally biased region" description="Low complexity" evidence="1">
    <location>
        <begin position="25"/>
        <end position="45"/>
    </location>
</feature>
<protein>
    <submittedName>
        <fullName evidence="2">LOX4</fullName>
    </submittedName>
</protein>
<feature type="region of interest" description="Disordered" evidence="1">
    <location>
        <begin position="1"/>
        <end position="45"/>
    </location>
</feature>
<evidence type="ECO:0000256" key="1">
    <source>
        <dbReference type="SAM" id="MobiDB-lite"/>
    </source>
</evidence>
<reference evidence="2" key="2">
    <citation type="journal article" date="2015" name="Data Brief">
        <title>Shoot transcriptome of the giant reed, Arundo donax.</title>
        <authorList>
            <person name="Barrero R.A."/>
            <person name="Guerrero F.D."/>
            <person name="Moolhuijzen P."/>
            <person name="Goolsby J.A."/>
            <person name="Tidwell J."/>
            <person name="Bellgard S.E."/>
            <person name="Bellgard M.I."/>
        </authorList>
    </citation>
    <scope>NUCLEOTIDE SEQUENCE</scope>
    <source>
        <tissue evidence="2">Shoot tissue taken approximately 20 cm above the soil surface</tissue>
    </source>
</reference>
<proteinExistence type="predicted"/>